<evidence type="ECO:0000259" key="1">
    <source>
        <dbReference type="Pfam" id="PF13640"/>
    </source>
</evidence>
<dbReference type="Pfam" id="PF13640">
    <property type="entry name" value="2OG-FeII_Oxy_3"/>
    <property type="match status" value="1"/>
</dbReference>
<feature type="non-terminal residue" evidence="2">
    <location>
        <position position="119"/>
    </location>
</feature>
<accession>A0A382TWZ3</accession>
<name>A0A382TWZ3_9ZZZZ</name>
<dbReference type="EMBL" id="UINC01139812">
    <property type="protein sequence ID" value="SVD26590.1"/>
    <property type="molecule type" value="Genomic_DNA"/>
</dbReference>
<reference evidence="2" key="1">
    <citation type="submission" date="2018-05" db="EMBL/GenBank/DDBJ databases">
        <authorList>
            <person name="Lanie J.A."/>
            <person name="Ng W.-L."/>
            <person name="Kazmierczak K.M."/>
            <person name="Andrzejewski T.M."/>
            <person name="Davidsen T.M."/>
            <person name="Wayne K.J."/>
            <person name="Tettelin H."/>
            <person name="Glass J.I."/>
            <person name="Rusch D."/>
            <person name="Podicherti R."/>
            <person name="Tsui H.-C.T."/>
            <person name="Winkler M.E."/>
        </authorList>
    </citation>
    <scope>NUCLEOTIDE SEQUENCE</scope>
</reference>
<proteinExistence type="predicted"/>
<feature type="domain" description="Prolyl 4-hydroxylase alpha subunit Fe(2+) 2OG dioxygenase" evidence="1">
    <location>
        <begin position="73"/>
        <end position="119"/>
    </location>
</feature>
<sequence>MAASCLKTLEGIKDWKTFERNNSLMYEYYDWEQHADLKEVYNQLHSQRTIKNLEEETGISGLLFDPMGVGEGISKMTKGCKLDPHIDFNWNNRVKLNRAFSLMIYLGECEGGEFRLWDK</sequence>
<evidence type="ECO:0000313" key="2">
    <source>
        <dbReference type="EMBL" id="SVD26590.1"/>
    </source>
</evidence>
<dbReference type="AlphaFoldDB" id="A0A382TWZ3"/>
<gene>
    <name evidence="2" type="ORF">METZ01_LOCUS379444</name>
</gene>
<dbReference type="InterPro" id="IPR044862">
    <property type="entry name" value="Pro_4_hyd_alph_FE2OG_OXY"/>
</dbReference>
<protein>
    <recommendedName>
        <fullName evidence="1">Prolyl 4-hydroxylase alpha subunit Fe(2+) 2OG dioxygenase domain-containing protein</fullName>
    </recommendedName>
</protein>
<dbReference type="Gene3D" id="2.60.120.620">
    <property type="entry name" value="q2cbj1_9rhob like domain"/>
    <property type="match status" value="1"/>
</dbReference>
<organism evidence="2">
    <name type="scientific">marine metagenome</name>
    <dbReference type="NCBI Taxonomy" id="408172"/>
    <lineage>
        <taxon>unclassified sequences</taxon>
        <taxon>metagenomes</taxon>
        <taxon>ecological metagenomes</taxon>
    </lineage>
</organism>